<evidence type="ECO:0000256" key="3">
    <source>
        <dbReference type="ARBA" id="ARBA00005995"/>
    </source>
</evidence>
<dbReference type="InterPro" id="IPR050703">
    <property type="entry name" value="Flavin_MAO"/>
</dbReference>
<dbReference type="Pfam" id="PF01593">
    <property type="entry name" value="Amino_oxidase"/>
    <property type="match status" value="1"/>
</dbReference>
<protein>
    <recommendedName>
        <fullName evidence="7">Amine oxidase</fullName>
        <ecNumber evidence="7">1.4.3.-</ecNumber>
    </recommendedName>
</protein>
<dbReference type="EMBL" id="JAUDFV010000020">
    <property type="protein sequence ID" value="KAL2740245.1"/>
    <property type="molecule type" value="Genomic_DNA"/>
</dbReference>
<sequence>MTLDFWDEEDVNDYDVVIVGAGLTGLSTAYNILRRKPSLNILIIEGTDKAGGRILSQNYSESFYASLLQERVTQLIHRLNIDTCSTQNTDGKRVFFTKDGPVENFPSLFAAEIRYFIQVIQKNCLKPCFKNYVKNKITRKLAITSVDQLLKELVFFSYARSICSSLIYSTCGMRDLRKLSALWMLIMLNGAGGLLDRLKVTMGDENRYFVQGGMAQLTKKLLKYIHAEHCDIIYGEIVTNIQFNDDRAYCYTKENCFKCDIIVIAVPPPENSQIHIEPSLPAYVSQSQTLFLHSNNIFFNAFYKKPFWKDKYNGNVLATLESNTILNIAYDATCNNEKRGIIAGFLNDTNFVSTSKLRLFETLSQCFQNNETKRYINYKEFQQPTNEDTEIKLESGWPMSVMQPSHVFNNVDQINASNDRILFAASEYATKWPGMIDGAIEIGEVTACLILLKLRPQALETADMIHVNILFKHILDQISMFYFWYRSKSLSIQRSFQTEVAMMYYFCLAINVAIFFSFLNMAYNKY</sequence>
<dbReference type="InterPro" id="IPR036188">
    <property type="entry name" value="FAD/NAD-bd_sf"/>
</dbReference>
<keyword evidence="7" id="KW-1133">Transmembrane helix</keyword>
<feature type="binding site" evidence="6">
    <location>
        <position position="345"/>
    </location>
    <ligand>
        <name>substrate</name>
    </ligand>
</feature>
<dbReference type="PRINTS" id="PR00757">
    <property type="entry name" value="AMINEOXDASEF"/>
</dbReference>
<keyword evidence="10" id="KW-1185">Reference proteome</keyword>
<reference evidence="9 10" key="1">
    <citation type="journal article" date="2024" name="Ann. Entomol. Soc. Am.">
        <title>Genomic analyses of the southern and eastern yellowjacket wasps (Hymenoptera: Vespidae) reveal evolutionary signatures of social life.</title>
        <authorList>
            <person name="Catto M.A."/>
            <person name="Caine P.B."/>
            <person name="Orr S.E."/>
            <person name="Hunt B.G."/>
            <person name="Goodisman M.A.D."/>
        </authorList>
    </citation>
    <scope>NUCLEOTIDE SEQUENCE [LARGE SCALE GENOMIC DNA]</scope>
    <source>
        <strain evidence="9">233</strain>
        <tissue evidence="9">Head and thorax</tissue>
    </source>
</reference>
<feature type="binding site" evidence="6">
    <location>
        <position position="238"/>
    </location>
    <ligand>
        <name>FAD</name>
        <dbReference type="ChEBI" id="CHEBI:57692"/>
    </ligand>
</feature>
<dbReference type="SUPFAM" id="SSF51905">
    <property type="entry name" value="FAD/NAD(P)-binding domain"/>
    <property type="match status" value="1"/>
</dbReference>
<comment type="subcellular location">
    <subcellularLocation>
        <location evidence="2">Mitochondrion outer membrane</location>
        <topology evidence="2">Single-pass type IV membrane protein</topology>
        <orientation evidence="2">Cytoplasmic side</orientation>
    </subcellularLocation>
</comment>
<dbReference type="InterPro" id="IPR001613">
    <property type="entry name" value="Flavin_amine_oxidase"/>
</dbReference>
<evidence type="ECO:0000313" key="10">
    <source>
        <dbReference type="Proteomes" id="UP001607302"/>
    </source>
</evidence>
<keyword evidence="7" id="KW-0274">FAD</keyword>
<organism evidence="9 10">
    <name type="scientific">Vespula squamosa</name>
    <name type="common">Southern yellow jacket</name>
    <name type="synonym">Wasp</name>
    <dbReference type="NCBI Taxonomy" id="30214"/>
    <lineage>
        <taxon>Eukaryota</taxon>
        <taxon>Metazoa</taxon>
        <taxon>Ecdysozoa</taxon>
        <taxon>Arthropoda</taxon>
        <taxon>Hexapoda</taxon>
        <taxon>Insecta</taxon>
        <taxon>Pterygota</taxon>
        <taxon>Neoptera</taxon>
        <taxon>Endopterygota</taxon>
        <taxon>Hymenoptera</taxon>
        <taxon>Apocrita</taxon>
        <taxon>Aculeata</taxon>
        <taxon>Vespoidea</taxon>
        <taxon>Vespidae</taxon>
        <taxon>Vespinae</taxon>
        <taxon>Vespula</taxon>
    </lineage>
</organism>
<dbReference type="PANTHER" id="PTHR43563">
    <property type="entry name" value="AMINE OXIDASE"/>
    <property type="match status" value="1"/>
</dbReference>
<keyword evidence="4 7" id="KW-0560">Oxidoreductase</keyword>
<feature type="binding site" evidence="6">
    <location>
        <position position="427"/>
    </location>
    <ligand>
        <name>FAD</name>
        <dbReference type="ChEBI" id="CHEBI:57692"/>
    </ligand>
</feature>
<comment type="cofactor">
    <cofactor evidence="1 7">
        <name>FAD</name>
        <dbReference type="ChEBI" id="CHEBI:57692"/>
    </cofactor>
</comment>
<comment type="catalytic activity">
    <reaction evidence="5">
        <text>a secondary aliphatic amine + O2 + H2O = a primary amine + an aldehyde + H2O2</text>
        <dbReference type="Rhea" id="RHEA:26414"/>
        <dbReference type="ChEBI" id="CHEBI:15377"/>
        <dbReference type="ChEBI" id="CHEBI:15379"/>
        <dbReference type="ChEBI" id="CHEBI:16240"/>
        <dbReference type="ChEBI" id="CHEBI:17478"/>
        <dbReference type="ChEBI" id="CHEBI:58855"/>
        <dbReference type="ChEBI" id="CHEBI:65296"/>
        <dbReference type="EC" id="1.4.3.4"/>
    </reaction>
</comment>
<dbReference type="EC" id="1.4.3.-" evidence="7"/>
<dbReference type="PANTHER" id="PTHR43563:SF14">
    <property type="entry name" value="AMINE OXIDASE"/>
    <property type="match status" value="1"/>
</dbReference>
<proteinExistence type="inferred from homology"/>
<evidence type="ECO:0000256" key="5">
    <source>
        <dbReference type="ARBA" id="ARBA00048448"/>
    </source>
</evidence>
<name>A0ABD2C5X3_VESSQ</name>
<evidence type="ECO:0000313" key="9">
    <source>
        <dbReference type="EMBL" id="KAL2740245.1"/>
    </source>
</evidence>
<dbReference type="InterPro" id="IPR002937">
    <property type="entry name" value="Amino_oxidase"/>
</dbReference>
<feature type="binding site" evidence="6">
    <location>
        <position position="24"/>
    </location>
    <ligand>
        <name>FAD</name>
        <dbReference type="ChEBI" id="CHEBI:57692"/>
    </ligand>
</feature>
<keyword evidence="7" id="KW-0472">Membrane</keyword>
<keyword evidence="7" id="KW-0285">Flavoprotein</keyword>
<feature type="domain" description="Amine oxidase" evidence="8">
    <location>
        <begin position="23"/>
        <end position="451"/>
    </location>
</feature>
<evidence type="ECO:0000256" key="1">
    <source>
        <dbReference type="ARBA" id="ARBA00001974"/>
    </source>
</evidence>
<keyword evidence="7" id="KW-0812">Transmembrane</keyword>
<evidence type="ECO:0000256" key="4">
    <source>
        <dbReference type="ARBA" id="ARBA00023002"/>
    </source>
</evidence>
<dbReference type="GO" id="GO:0097621">
    <property type="term" value="F:monoamine oxidase activity"/>
    <property type="evidence" value="ECO:0007669"/>
    <property type="project" value="UniProtKB-EC"/>
</dbReference>
<evidence type="ECO:0000256" key="7">
    <source>
        <dbReference type="RuleBase" id="RU362067"/>
    </source>
</evidence>
<evidence type="ECO:0000259" key="8">
    <source>
        <dbReference type="Pfam" id="PF01593"/>
    </source>
</evidence>
<gene>
    <name evidence="9" type="ORF">V1478_000386</name>
</gene>
<dbReference type="GO" id="GO:0008131">
    <property type="term" value="F:primary methylamine oxidase activity"/>
    <property type="evidence" value="ECO:0007669"/>
    <property type="project" value="UniProtKB-ARBA"/>
</dbReference>
<evidence type="ECO:0000256" key="2">
    <source>
        <dbReference type="ARBA" id="ARBA00004362"/>
    </source>
</evidence>
<feature type="transmembrane region" description="Helical" evidence="7">
    <location>
        <begin position="502"/>
        <end position="523"/>
    </location>
</feature>
<accession>A0ABD2C5X3</accession>
<dbReference type="Gene3D" id="3.50.50.60">
    <property type="entry name" value="FAD/NAD(P)-binding domain"/>
    <property type="match status" value="1"/>
</dbReference>
<dbReference type="GO" id="GO:0005741">
    <property type="term" value="C:mitochondrial outer membrane"/>
    <property type="evidence" value="ECO:0007669"/>
    <property type="project" value="UniProtKB-SubCell"/>
</dbReference>
<evidence type="ECO:0000256" key="6">
    <source>
        <dbReference type="PIRSR" id="PIRSR601613-1"/>
    </source>
</evidence>
<comment type="caution">
    <text evidence="9">The sequence shown here is derived from an EMBL/GenBank/DDBJ whole genome shotgun (WGS) entry which is preliminary data.</text>
</comment>
<comment type="similarity">
    <text evidence="3 7">Belongs to the flavin monoamine oxidase family.</text>
</comment>
<dbReference type="AlphaFoldDB" id="A0ABD2C5X3"/>
<dbReference type="Proteomes" id="UP001607302">
    <property type="component" value="Unassembled WGS sequence"/>
</dbReference>